<evidence type="ECO:0000256" key="1">
    <source>
        <dbReference type="ARBA" id="ARBA00004651"/>
    </source>
</evidence>
<gene>
    <name evidence="12" type="ORF">L21SP4_01333</name>
</gene>
<evidence type="ECO:0000256" key="7">
    <source>
        <dbReference type="ARBA" id="ARBA00022989"/>
    </source>
</evidence>
<dbReference type="FunFam" id="1.20.1250.20:FF:000122">
    <property type="entry name" value="D-xylose transporter XylE"/>
    <property type="match status" value="1"/>
</dbReference>
<dbReference type="InterPro" id="IPR020846">
    <property type="entry name" value="MFS_dom"/>
</dbReference>
<dbReference type="STRING" id="1307763.L21SP4_01333"/>
<keyword evidence="5" id="KW-0762">Sugar transport</keyword>
<dbReference type="InterPro" id="IPR005829">
    <property type="entry name" value="Sugar_transporter_CS"/>
</dbReference>
<comment type="subcellular location">
    <subcellularLocation>
        <location evidence="1">Cell membrane</location>
        <topology evidence="1">Multi-pass membrane protein</topology>
    </subcellularLocation>
</comment>
<reference evidence="12 13" key="2">
    <citation type="journal article" date="2016" name="ISME J.">
        <title>Characterization of the first cultured representative of Verrucomicrobia subdivision 5 indicates the proposal of a novel phylum.</title>
        <authorList>
            <person name="Spring S."/>
            <person name="Bunk B."/>
            <person name="Sproer C."/>
            <person name="Schumann P."/>
            <person name="Rohde M."/>
            <person name="Tindall B.J."/>
            <person name="Klenk H.P."/>
        </authorList>
    </citation>
    <scope>NUCLEOTIDE SEQUENCE [LARGE SCALE GENOMIC DNA]</scope>
    <source>
        <strain evidence="12 13">L21-Fru-AB</strain>
    </source>
</reference>
<keyword evidence="13" id="KW-1185">Reference proteome</keyword>
<evidence type="ECO:0000256" key="5">
    <source>
        <dbReference type="ARBA" id="ARBA00022597"/>
    </source>
</evidence>
<dbReference type="PROSITE" id="PS00216">
    <property type="entry name" value="SUGAR_TRANSPORT_1"/>
    <property type="match status" value="2"/>
</dbReference>
<accession>A0A0G3EDQ5</accession>
<feature type="transmembrane region" description="Helical" evidence="10">
    <location>
        <begin position="73"/>
        <end position="93"/>
    </location>
</feature>
<dbReference type="InterPro" id="IPR003663">
    <property type="entry name" value="Sugar/inositol_transpt"/>
</dbReference>
<dbReference type="AlphaFoldDB" id="A0A0G3EDQ5"/>
<feature type="transmembrane region" description="Helical" evidence="10">
    <location>
        <begin position="173"/>
        <end position="192"/>
    </location>
</feature>
<dbReference type="SUPFAM" id="SSF103473">
    <property type="entry name" value="MFS general substrate transporter"/>
    <property type="match status" value="1"/>
</dbReference>
<keyword evidence="4" id="KW-1003">Cell membrane</keyword>
<dbReference type="CDD" id="cd17359">
    <property type="entry name" value="MFS_XylE_like"/>
    <property type="match status" value="1"/>
</dbReference>
<comment type="similarity">
    <text evidence="2 9">Belongs to the major facilitator superfamily. Sugar transporter (TC 2.A.1.1) family.</text>
</comment>
<dbReference type="PATRIC" id="fig|1609981.3.peg.1385"/>
<feature type="transmembrane region" description="Helical" evidence="10">
    <location>
        <begin position="396"/>
        <end position="419"/>
    </location>
</feature>
<dbReference type="OrthoDB" id="9783823at2"/>
<evidence type="ECO:0000256" key="9">
    <source>
        <dbReference type="RuleBase" id="RU003346"/>
    </source>
</evidence>
<keyword evidence="7 10" id="KW-1133">Transmembrane helix</keyword>
<evidence type="ECO:0000256" key="10">
    <source>
        <dbReference type="SAM" id="Phobius"/>
    </source>
</evidence>
<dbReference type="Proteomes" id="UP000035268">
    <property type="component" value="Chromosome"/>
</dbReference>
<feature type="transmembrane region" description="Helical" evidence="10">
    <location>
        <begin position="425"/>
        <end position="447"/>
    </location>
</feature>
<dbReference type="KEGG" id="vbl:L21SP4_01333"/>
<dbReference type="Pfam" id="PF00083">
    <property type="entry name" value="Sugar_tr"/>
    <property type="match status" value="1"/>
</dbReference>
<name>A0A0G3EDQ5_9BACT</name>
<evidence type="ECO:0000256" key="6">
    <source>
        <dbReference type="ARBA" id="ARBA00022692"/>
    </source>
</evidence>
<dbReference type="InterPro" id="IPR047984">
    <property type="entry name" value="XylE-like"/>
</dbReference>
<keyword evidence="3 9" id="KW-0813">Transport</keyword>
<dbReference type="RefSeq" id="WP_052881899.1">
    <property type="nucleotide sequence ID" value="NZ_CP010904.1"/>
</dbReference>
<feature type="transmembrane region" description="Helical" evidence="10">
    <location>
        <begin position="292"/>
        <end position="314"/>
    </location>
</feature>
<dbReference type="PANTHER" id="PTHR48023:SF4">
    <property type="entry name" value="D-XYLOSE-PROTON SYMPORTER-LIKE 2"/>
    <property type="match status" value="1"/>
</dbReference>
<dbReference type="EMBL" id="CP010904">
    <property type="protein sequence ID" value="AKJ64581.1"/>
    <property type="molecule type" value="Genomic_DNA"/>
</dbReference>
<dbReference type="Gene3D" id="1.20.1250.20">
    <property type="entry name" value="MFS general substrate transporter like domains"/>
    <property type="match status" value="2"/>
</dbReference>
<evidence type="ECO:0000313" key="13">
    <source>
        <dbReference type="Proteomes" id="UP000035268"/>
    </source>
</evidence>
<protein>
    <submittedName>
        <fullName evidence="12">D-xylose transporter</fullName>
    </submittedName>
</protein>
<proteinExistence type="inferred from homology"/>
<dbReference type="InterPro" id="IPR036259">
    <property type="entry name" value="MFS_trans_sf"/>
</dbReference>
<feature type="transmembrane region" description="Helical" evidence="10">
    <location>
        <begin position="42"/>
        <end position="61"/>
    </location>
</feature>
<evidence type="ECO:0000256" key="2">
    <source>
        <dbReference type="ARBA" id="ARBA00010992"/>
    </source>
</evidence>
<dbReference type="PROSITE" id="PS50850">
    <property type="entry name" value="MFS"/>
    <property type="match status" value="1"/>
</dbReference>
<dbReference type="NCBIfam" id="TIGR00879">
    <property type="entry name" value="SP"/>
    <property type="match status" value="1"/>
</dbReference>
<dbReference type="PROSITE" id="PS00217">
    <property type="entry name" value="SUGAR_TRANSPORT_2"/>
    <property type="match status" value="1"/>
</dbReference>
<reference evidence="13" key="1">
    <citation type="submission" date="2015-02" db="EMBL/GenBank/DDBJ databases">
        <title>Description and complete genome sequence of the first cultured representative of the subdivision 5 of the Verrucomicrobia phylum.</title>
        <authorList>
            <person name="Spring S."/>
            <person name="Bunk B."/>
            <person name="Sproer C."/>
            <person name="Klenk H.-P."/>
        </authorList>
    </citation>
    <scope>NUCLEOTIDE SEQUENCE [LARGE SCALE GENOMIC DNA]</scope>
    <source>
        <strain evidence="13">L21-Fru-AB</strain>
    </source>
</reference>
<feature type="domain" description="Major facilitator superfamily (MFS) profile" evidence="11">
    <location>
        <begin position="8"/>
        <end position="450"/>
    </location>
</feature>
<feature type="transmembrane region" description="Helical" evidence="10">
    <location>
        <begin position="140"/>
        <end position="161"/>
    </location>
</feature>
<feature type="transmembrane region" description="Helical" evidence="10">
    <location>
        <begin position="360"/>
        <end position="384"/>
    </location>
</feature>
<organism evidence="12 13">
    <name type="scientific">Kiritimatiella glycovorans</name>
    <dbReference type="NCBI Taxonomy" id="1307763"/>
    <lineage>
        <taxon>Bacteria</taxon>
        <taxon>Pseudomonadati</taxon>
        <taxon>Kiritimatiellota</taxon>
        <taxon>Kiritimatiellia</taxon>
        <taxon>Kiritimatiellales</taxon>
        <taxon>Kiritimatiellaceae</taxon>
        <taxon>Kiritimatiella</taxon>
    </lineage>
</organism>
<feature type="transmembrane region" description="Helical" evidence="10">
    <location>
        <begin position="254"/>
        <end position="277"/>
    </location>
</feature>
<feature type="transmembrane region" description="Helical" evidence="10">
    <location>
        <begin position="321"/>
        <end position="340"/>
    </location>
</feature>
<evidence type="ECO:0000313" key="12">
    <source>
        <dbReference type="EMBL" id="AKJ64581.1"/>
    </source>
</evidence>
<keyword evidence="8 10" id="KW-0472">Membrane</keyword>
<dbReference type="GO" id="GO:0022857">
    <property type="term" value="F:transmembrane transporter activity"/>
    <property type="evidence" value="ECO:0007669"/>
    <property type="project" value="InterPro"/>
</dbReference>
<evidence type="ECO:0000259" key="11">
    <source>
        <dbReference type="PROSITE" id="PS50850"/>
    </source>
</evidence>
<dbReference type="InterPro" id="IPR050820">
    <property type="entry name" value="MFS_Sugar_Transporter"/>
</dbReference>
<dbReference type="PANTHER" id="PTHR48023">
    <property type="entry name" value="D-XYLOSE-PROTON SYMPORTER-LIKE 2"/>
    <property type="match status" value="1"/>
</dbReference>
<feature type="transmembrane region" description="Helical" evidence="10">
    <location>
        <begin position="99"/>
        <end position="120"/>
    </location>
</feature>
<dbReference type="PRINTS" id="PR00171">
    <property type="entry name" value="SUGRTRNSPORT"/>
</dbReference>
<evidence type="ECO:0000256" key="8">
    <source>
        <dbReference type="ARBA" id="ARBA00023136"/>
    </source>
</evidence>
<evidence type="ECO:0000256" key="3">
    <source>
        <dbReference type="ARBA" id="ARBA00022448"/>
    </source>
</evidence>
<dbReference type="InterPro" id="IPR005828">
    <property type="entry name" value="MFS_sugar_transport-like"/>
</dbReference>
<keyword evidence="6 10" id="KW-0812">Transmembrane</keyword>
<evidence type="ECO:0000256" key="4">
    <source>
        <dbReference type="ARBA" id="ARBA00022475"/>
    </source>
</evidence>
<sequence>MNVFVFLLSCVAALGGFLFGFDSGVINGTVGALQEAFGTSEVGSGFNVASMLLGCAAGAFFAGRIADWLGRRWALIVAAVCFGVSAWGSGIAGGSVEFVIYRLIGGIAVGGASIISPAYISEIAPAAVRGRLASLQQMAIVLGLFVAFLSNFLLAGVSGGASDPLWGFQTWQWMFWMELIPVVLFFLGLICIPESPRFLVARGKYEKAESVLARVDHPDDAPAKVEQIRGTLNAAHRPSLRDVRDTARKRIYPIVWVGILLAAFQQLVGINVIFYYGEVLWEAAGFTEENALLINVISGAINIGSTIVAILLVDRVGRKPLLVWGSAGMAVFLGLMALIFAGSEVDASGNLALTDMAGVFALLAANGYIICFAVTWGPVMWVLLGEMFPNQMRGAALSLAGLSQWATNFVVTITFPMLLSGIGLGGAYACYAFFALLSVFFAWKLIAETRGKTLEEMTGG</sequence>
<dbReference type="GO" id="GO:0005886">
    <property type="term" value="C:plasma membrane"/>
    <property type="evidence" value="ECO:0007669"/>
    <property type="project" value="UniProtKB-SubCell"/>
</dbReference>